<keyword evidence="5" id="KW-0460">Magnesium</keyword>
<keyword evidence="9" id="KW-1185">Reference proteome</keyword>
<organism evidence="8 9">
    <name type="scientific">Nephila pilipes</name>
    <name type="common">Giant wood spider</name>
    <name type="synonym">Nephila maculata</name>
    <dbReference type="NCBI Taxonomy" id="299642"/>
    <lineage>
        <taxon>Eukaryota</taxon>
        <taxon>Metazoa</taxon>
        <taxon>Ecdysozoa</taxon>
        <taxon>Arthropoda</taxon>
        <taxon>Chelicerata</taxon>
        <taxon>Arachnida</taxon>
        <taxon>Araneae</taxon>
        <taxon>Araneomorphae</taxon>
        <taxon>Entelegynae</taxon>
        <taxon>Araneoidea</taxon>
        <taxon>Nephilidae</taxon>
        <taxon>Nephila</taxon>
    </lineage>
</organism>
<dbReference type="Proteomes" id="UP000887013">
    <property type="component" value="Unassembled WGS sequence"/>
</dbReference>
<feature type="domain" description="Poly(A) RNA polymerase mitochondrial-like central palm" evidence="7">
    <location>
        <begin position="82"/>
        <end position="237"/>
    </location>
</feature>
<dbReference type="Pfam" id="PF22600">
    <property type="entry name" value="MTPAP-like_central"/>
    <property type="match status" value="1"/>
</dbReference>
<evidence type="ECO:0000256" key="3">
    <source>
        <dbReference type="ARBA" id="ARBA00022679"/>
    </source>
</evidence>
<feature type="domain" description="PAP-associated" evidence="6">
    <location>
        <begin position="332"/>
        <end position="387"/>
    </location>
</feature>
<dbReference type="Gene3D" id="1.10.1410.10">
    <property type="match status" value="1"/>
</dbReference>
<dbReference type="AlphaFoldDB" id="A0A8X6SZZ3"/>
<name>A0A8X6SZZ3_NEPPI</name>
<evidence type="ECO:0000256" key="1">
    <source>
        <dbReference type="ARBA" id="ARBA00001936"/>
    </source>
</evidence>
<evidence type="ECO:0000313" key="9">
    <source>
        <dbReference type="Proteomes" id="UP000887013"/>
    </source>
</evidence>
<dbReference type="GO" id="GO:0046872">
    <property type="term" value="F:metal ion binding"/>
    <property type="evidence" value="ECO:0007669"/>
    <property type="project" value="UniProtKB-KW"/>
</dbReference>
<evidence type="ECO:0000256" key="4">
    <source>
        <dbReference type="ARBA" id="ARBA00022723"/>
    </source>
</evidence>
<sequence length="444" mass="51352">MKPCASAAKTLILKWIKSQRCKTFLCLQHYKINNGARHIHCATGVQNYYNFVRKSKDAIRNEKVLSHSYLKQLLQSCKSVKEQLEIFDSYTKLTENDISFRRSVCQNIEKIFKPYFPDCSVCLTGSSFSGLGLRGCDVDLSLQFSTDESSQHDVSTKQDKSIYLKDVKMGNVPASDLLAVAPKRALHLLQNVLIDSGYDKEPRVLPGRCPILSFAYDITVCDLAINNKSAFKGSNLMLLCRMIDDRTAPLYRFVSYWIKHYKMCGGPLKFKSYAIFLLVVYFLQTRSPPILPSIKHMLDETEFIKNCNNWSFDISEYLEKFERSKNSQSIEELLREFFTFYAEFDYTNVICPLTSQLKNVRELYSKNDSDDDKFQVSEISIQDPLDLKWNVTCGVSWKYSRHFKQNLDLICDIYQNEQFLQPSTDNWGLISLLEGYDALKSFKK</sequence>
<evidence type="ECO:0000313" key="8">
    <source>
        <dbReference type="EMBL" id="GFS71761.1"/>
    </source>
</evidence>
<dbReference type="Pfam" id="PF03828">
    <property type="entry name" value="PAP_assoc"/>
    <property type="match status" value="1"/>
</dbReference>
<comment type="caution">
    <text evidence="8">The sequence shown here is derived from an EMBL/GenBank/DDBJ whole genome shotgun (WGS) entry which is preliminary data.</text>
</comment>
<dbReference type="EMBL" id="BMAW01049666">
    <property type="protein sequence ID" value="GFS71761.1"/>
    <property type="molecule type" value="Genomic_DNA"/>
</dbReference>
<dbReference type="InterPro" id="IPR002058">
    <property type="entry name" value="PAP_assoc"/>
</dbReference>
<dbReference type="GO" id="GO:1990817">
    <property type="term" value="F:poly(A) RNA polymerase activity"/>
    <property type="evidence" value="ECO:0007669"/>
    <property type="project" value="UniProtKB-ARBA"/>
</dbReference>
<gene>
    <name evidence="8" type="primary">tut1</name>
    <name evidence="8" type="ORF">NPIL_267551</name>
</gene>
<dbReference type="InterPro" id="IPR054708">
    <property type="entry name" value="MTPAP-like_central"/>
</dbReference>
<keyword evidence="4" id="KW-0479">Metal-binding</keyword>
<dbReference type="GO" id="GO:0031123">
    <property type="term" value="P:RNA 3'-end processing"/>
    <property type="evidence" value="ECO:0007669"/>
    <property type="project" value="TreeGrafter"/>
</dbReference>
<comment type="cofactor">
    <cofactor evidence="1">
        <name>Mn(2+)</name>
        <dbReference type="ChEBI" id="CHEBI:29035"/>
    </cofactor>
</comment>
<dbReference type="OrthoDB" id="407432at2759"/>
<proteinExistence type="predicted"/>
<evidence type="ECO:0000256" key="5">
    <source>
        <dbReference type="ARBA" id="ARBA00022842"/>
    </source>
</evidence>
<dbReference type="InterPro" id="IPR043519">
    <property type="entry name" value="NT_sf"/>
</dbReference>
<evidence type="ECO:0000256" key="2">
    <source>
        <dbReference type="ARBA" id="ARBA00001946"/>
    </source>
</evidence>
<evidence type="ECO:0000259" key="7">
    <source>
        <dbReference type="Pfam" id="PF22600"/>
    </source>
</evidence>
<dbReference type="SUPFAM" id="SSF81631">
    <property type="entry name" value="PAP/OAS1 substrate-binding domain"/>
    <property type="match status" value="1"/>
</dbReference>
<accession>A0A8X6SZZ3</accession>
<dbReference type="PANTHER" id="PTHR12271:SF127">
    <property type="entry name" value="SPECKLE TARGETED PIP5K1A-REGULATED POLY(A) POLYMERASE"/>
    <property type="match status" value="1"/>
</dbReference>
<dbReference type="CDD" id="cd05402">
    <property type="entry name" value="NT_PAP_TUTase"/>
    <property type="match status" value="1"/>
</dbReference>
<protein>
    <submittedName>
        <fullName evidence="8">Speckle targeted PIP5K1A-regulated poly(A) polymerase</fullName>
    </submittedName>
</protein>
<comment type="cofactor">
    <cofactor evidence="2">
        <name>Mg(2+)</name>
        <dbReference type="ChEBI" id="CHEBI:18420"/>
    </cofactor>
</comment>
<keyword evidence="3" id="KW-0808">Transferase</keyword>
<dbReference type="SUPFAM" id="SSF81301">
    <property type="entry name" value="Nucleotidyltransferase"/>
    <property type="match status" value="1"/>
</dbReference>
<reference evidence="8" key="1">
    <citation type="submission" date="2020-08" db="EMBL/GenBank/DDBJ databases">
        <title>Multicomponent nature underlies the extraordinary mechanical properties of spider dragline silk.</title>
        <authorList>
            <person name="Kono N."/>
            <person name="Nakamura H."/>
            <person name="Mori M."/>
            <person name="Yoshida Y."/>
            <person name="Ohtoshi R."/>
            <person name="Malay A.D."/>
            <person name="Moran D.A.P."/>
            <person name="Tomita M."/>
            <person name="Numata K."/>
            <person name="Arakawa K."/>
        </authorList>
    </citation>
    <scope>NUCLEOTIDE SEQUENCE</scope>
</reference>
<evidence type="ECO:0000259" key="6">
    <source>
        <dbReference type="Pfam" id="PF03828"/>
    </source>
</evidence>
<dbReference type="Gene3D" id="3.30.460.10">
    <property type="entry name" value="Beta Polymerase, domain 2"/>
    <property type="match status" value="1"/>
</dbReference>
<dbReference type="PANTHER" id="PTHR12271">
    <property type="entry name" value="POLY A POLYMERASE CID PAP -RELATED"/>
    <property type="match status" value="1"/>
</dbReference>